<evidence type="ECO:0000256" key="1">
    <source>
        <dbReference type="ARBA" id="ARBA00004651"/>
    </source>
</evidence>
<name>Q8KB33_CHLTE</name>
<accession>Q8KB33</accession>
<gene>
    <name evidence="9" type="ordered locus">CT1965</name>
</gene>
<sequence length="362" mass="39854">MFLKVQASLIDFVLKEWLLVGSGVVLVLTSVYIKRLPEYSANEIQVLFLLFVLFIAVNGLLKSGTILKIAQKIEKGKLIPLKLVVITFFLSMLVTNDISLIVIVPLTLSLTVNRKGILVILEALAANAGSALTPVGNPQNLFIYWFYNVPPGVFIKTIAPFSLMFLVLLIIASLSFRTKRVLQENHVQNINKKAFVYGVLLAIVLLAVFHVLPVLSAVVVILFALIFDRKSLNVDYALLFSFLFFFGIADNLKVILGPKITHSEHIFLFSVLASQVMSNVPAALLFANCTPKWQALLWGVNAGGFGSLFGSLANLIAYKIYVKNKGTNDTVGFTVKFLVIGYIALFVSIGLYFLLYGADVSL</sequence>
<feature type="transmembrane region" description="Helical" evidence="7">
    <location>
        <begin position="195"/>
        <end position="224"/>
    </location>
</feature>
<evidence type="ECO:0000256" key="3">
    <source>
        <dbReference type="ARBA" id="ARBA00022475"/>
    </source>
</evidence>
<organism evidence="9 10">
    <name type="scientific">Chlorobaculum tepidum (strain ATCC 49652 / DSM 12025 / NBRC 103806 / TLS)</name>
    <name type="common">Chlorobium tepidum</name>
    <dbReference type="NCBI Taxonomy" id="194439"/>
    <lineage>
        <taxon>Bacteria</taxon>
        <taxon>Pseudomonadati</taxon>
        <taxon>Chlorobiota</taxon>
        <taxon>Chlorobiia</taxon>
        <taxon>Chlorobiales</taxon>
        <taxon>Chlorobiaceae</taxon>
        <taxon>Chlorobaculum</taxon>
    </lineage>
</organism>
<dbReference type="AlphaFoldDB" id="Q8KB33"/>
<keyword evidence="10" id="KW-1185">Reference proteome</keyword>
<evidence type="ECO:0000256" key="6">
    <source>
        <dbReference type="ARBA" id="ARBA00023136"/>
    </source>
</evidence>
<dbReference type="OrthoDB" id="3177666at2"/>
<dbReference type="Proteomes" id="UP000001007">
    <property type="component" value="Chromosome"/>
</dbReference>
<feature type="transmembrane region" description="Helical" evidence="7">
    <location>
        <begin position="266"/>
        <end position="286"/>
    </location>
</feature>
<protein>
    <submittedName>
        <fullName evidence="9">Membrane protein, putative</fullName>
    </submittedName>
</protein>
<dbReference type="EMBL" id="AE006470">
    <property type="protein sequence ID" value="AAM73183.1"/>
    <property type="molecule type" value="Genomic_DNA"/>
</dbReference>
<evidence type="ECO:0000256" key="7">
    <source>
        <dbReference type="SAM" id="Phobius"/>
    </source>
</evidence>
<keyword evidence="3" id="KW-1003">Cell membrane</keyword>
<dbReference type="eggNOG" id="COG1055">
    <property type="taxonomic scope" value="Bacteria"/>
</dbReference>
<dbReference type="InterPro" id="IPR004680">
    <property type="entry name" value="Cit_transptr-like_dom"/>
</dbReference>
<evidence type="ECO:0000313" key="10">
    <source>
        <dbReference type="Proteomes" id="UP000001007"/>
    </source>
</evidence>
<evidence type="ECO:0000313" key="9">
    <source>
        <dbReference type="EMBL" id="AAM73183.1"/>
    </source>
</evidence>
<dbReference type="PANTHER" id="PTHR43302">
    <property type="entry name" value="TRANSPORTER ARSB-RELATED"/>
    <property type="match status" value="1"/>
</dbReference>
<comment type="subcellular location">
    <subcellularLocation>
        <location evidence="1">Cell membrane</location>
        <topology evidence="1">Multi-pass membrane protein</topology>
    </subcellularLocation>
</comment>
<feature type="transmembrane region" description="Helical" evidence="7">
    <location>
        <begin position="44"/>
        <end position="61"/>
    </location>
</feature>
<evidence type="ECO:0000256" key="5">
    <source>
        <dbReference type="ARBA" id="ARBA00022989"/>
    </source>
</evidence>
<feature type="transmembrane region" description="Helical" evidence="7">
    <location>
        <begin position="298"/>
        <end position="321"/>
    </location>
</feature>
<evidence type="ECO:0000256" key="4">
    <source>
        <dbReference type="ARBA" id="ARBA00022692"/>
    </source>
</evidence>
<proteinExistence type="predicted"/>
<dbReference type="Pfam" id="PF03600">
    <property type="entry name" value="CitMHS"/>
    <property type="match status" value="1"/>
</dbReference>
<dbReference type="PANTHER" id="PTHR43302:SF5">
    <property type="entry name" value="TRANSPORTER ARSB-RELATED"/>
    <property type="match status" value="1"/>
</dbReference>
<keyword evidence="6 7" id="KW-0472">Membrane</keyword>
<keyword evidence="5 7" id="KW-1133">Transmembrane helix</keyword>
<feature type="transmembrane region" description="Helical" evidence="7">
    <location>
        <begin position="12"/>
        <end position="32"/>
    </location>
</feature>
<evidence type="ECO:0000259" key="8">
    <source>
        <dbReference type="Pfam" id="PF03600"/>
    </source>
</evidence>
<dbReference type="GO" id="GO:0005886">
    <property type="term" value="C:plasma membrane"/>
    <property type="evidence" value="ECO:0007669"/>
    <property type="project" value="UniProtKB-SubCell"/>
</dbReference>
<feature type="transmembrane region" description="Helical" evidence="7">
    <location>
        <begin position="236"/>
        <end position="254"/>
    </location>
</feature>
<dbReference type="EnsemblBacteria" id="AAM73183">
    <property type="protein sequence ID" value="AAM73183"/>
    <property type="gene ID" value="CT1965"/>
</dbReference>
<dbReference type="KEGG" id="cte:CT1965"/>
<dbReference type="STRING" id="194439.CT1965"/>
<dbReference type="GO" id="GO:0055085">
    <property type="term" value="P:transmembrane transport"/>
    <property type="evidence" value="ECO:0007669"/>
    <property type="project" value="InterPro"/>
</dbReference>
<dbReference type="PATRIC" id="fig|194439.7.peg.1781"/>
<keyword evidence="4 7" id="KW-0812">Transmembrane</keyword>
<feature type="transmembrane region" description="Helical" evidence="7">
    <location>
        <begin position="153"/>
        <end position="174"/>
    </location>
</feature>
<reference evidence="9 10" key="1">
    <citation type="journal article" date="2002" name="Proc. Natl. Acad. Sci. U.S.A.">
        <title>The complete genome sequence of Chlorobium tepidum TLS, a photosynthetic, anaerobic, green-sulfur bacterium.</title>
        <authorList>
            <person name="Eisen J.A."/>
            <person name="Nelson K.E."/>
            <person name="Paulsen I.T."/>
            <person name="Heidelberg J.F."/>
            <person name="Wu M."/>
            <person name="Dodson R.J."/>
            <person name="Deboy R."/>
            <person name="Gwinn M.L."/>
            <person name="Nelson W.C."/>
            <person name="Haft D.H."/>
            <person name="Hickey E.K."/>
            <person name="Peterson J.D."/>
            <person name="Durkin A.S."/>
            <person name="Kolonay J.L."/>
            <person name="Yang F."/>
            <person name="Holt I."/>
            <person name="Umayam L.A."/>
            <person name="Mason T."/>
            <person name="Brenner M."/>
            <person name="Shea T.P."/>
            <person name="Parksey D."/>
            <person name="Nierman W.C."/>
            <person name="Feldblyum T.V."/>
            <person name="Hansen C.L."/>
            <person name="Craven M.B."/>
            <person name="Radune D."/>
            <person name="Vamathevan J."/>
            <person name="Khouri H."/>
            <person name="White O."/>
            <person name="Gruber T.M."/>
            <person name="Ketchum K.A."/>
            <person name="Venter J.C."/>
            <person name="Tettelin H."/>
            <person name="Bryant D.A."/>
            <person name="Fraser C.M."/>
        </authorList>
    </citation>
    <scope>NUCLEOTIDE SEQUENCE [LARGE SCALE GENOMIC DNA]</scope>
    <source>
        <strain evidence="10">ATCC 49652 / DSM 12025 / NBRC 103806 / TLS</strain>
    </source>
</reference>
<feature type="transmembrane region" description="Helical" evidence="7">
    <location>
        <begin position="333"/>
        <end position="355"/>
    </location>
</feature>
<dbReference type="HOGENOM" id="CLU_063025_0_0_10"/>
<feature type="transmembrane region" description="Helical" evidence="7">
    <location>
        <begin position="81"/>
        <end position="104"/>
    </location>
</feature>
<feature type="domain" description="Citrate transporter-like" evidence="8">
    <location>
        <begin position="38"/>
        <end position="287"/>
    </location>
</feature>
<keyword evidence="2" id="KW-0813">Transport</keyword>
<evidence type="ECO:0000256" key="2">
    <source>
        <dbReference type="ARBA" id="ARBA00022448"/>
    </source>
</evidence>